<dbReference type="SUPFAM" id="SSF53155">
    <property type="entry name" value="Methylated DNA-protein cysteine methyltransferase domain"/>
    <property type="match status" value="1"/>
</dbReference>
<feature type="domain" description="Methylated-DNA-[protein]-cysteine S-methyltransferase DNA binding" evidence="10">
    <location>
        <begin position="71"/>
        <end position="150"/>
    </location>
</feature>
<evidence type="ECO:0000256" key="9">
    <source>
        <dbReference type="HAMAP-Rule" id="MF_00772"/>
    </source>
</evidence>
<dbReference type="HAMAP" id="MF_00772">
    <property type="entry name" value="OGT"/>
    <property type="match status" value="1"/>
</dbReference>
<comment type="similarity">
    <text evidence="2 9">Belongs to the MGMT family.</text>
</comment>
<dbReference type="Proteomes" id="UP000826793">
    <property type="component" value="Unassembled WGS sequence"/>
</dbReference>
<feature type="active site" description="Nucleophile; methyl group acceptor" evidence="9">
    <location>
        <position position="122"/>
    </location>
</feature>
<sequence length="156" mass="17051">MAQWLVLPSPVGELTLAEENGALTGLYFGTRCLLGEKGTSPLLEEAARQLQEYFAGCRREFFLPLAPRGTEFQRQVWHALEGIPYGETRTYGEIARAIGKPKACRAVGMANHRNPLSILVPCHRVVGADGSLTGYGGGLEAKQFLLELEKRHGKAV</sequence>
<feature type="domain" description="Methylguanine DNA methyltransferase ribonuclease-like" evidence="11">
    <location>
        <begin position="6"/>
        <end position="67"/>
    </location>
</feature>
<keyword evidence="3 9" id="KW-0963">Cytoplasm</keyword>
<evidence type="ECO:0000313" key="12">
    <source>
        <dbReference type="EMBL" id="HJB97239.1"/>
    </source>
</evidence>
<dbReference type="GO" id="GO:0005737">
    <property type="term" value="C:cytoplasm"/>
    <property type="evidence" value="ECO:0007669"/>
    <property type="project" value="UniProtKB-SubCell"/>
</dbReference>
<dbReference type="EMBL" id="DWXG01000009">
    <property type="protein sequence ID" value="HJB97239.1"/>
    <property type="molecule type" value="Genomic_DNA"/>
</dbReference>
<dbReference type="InterPro" id="IPR001497">
    <property type="entry name" value="MethylDNA_cys_MeTrfase_AS"/>
</dbReference>
<dbReference type="GO" id="GO:0006307">
    <property type="term" value="P:DNA alkylation repair"/>
    <property type="evidence" value="ECO:0007669"/>
    <property type="project" value="UniProtKB-UniRule"/>
</dbReference>
<evidence type="ECO:0000256" key="4">
    <source>
        <dbReference type="ARBA" id="ARBA00022603"/>
    </source>
</evidence>
<dbReference type="PANTHER" id="PTHR10815">
    <property type="entry name" value="METHYLATED-DNA--PROTEIN-CYSTEINE METHYLTRANSFERASE"/>
    <property type="match status" value="1"/>
</dbReference>
<organism evidence="12 13">
    <name type="scientific">Candidatus Acutalibacter pullicola</name>
    <dbReference type="NCBI Taxonomy" id="2838417"/>
    <lineage>
        <taxon>Bacteria</taxon>
        <taxon>Bacillati</taxon>
        <taxon>Bacillota</taxon>
        <taxon>Clostridia</taxon>
        <taxon>Eubacteriales</taxon>
        <taxon>Acutalibacteraceae</taxon>
        <taxon>Acutalibacter</taxon>
    </lineage>
</organism>
<proteinExistence type="inferred from homology"/>
<comment type="function">
    <text evidence="9">Involved in the cellular defense against the biological effects of O6-methylguanine (O6-MeG) and O4-methylthymine (O4-MeT) in DNA. Repairs the methylated nucleobase in DNA by stoichiometrically transferring the methyl group to a cysteine residue in the enzyme. This is a suicide reaction: the enzyme is irreversibly inactivated.</text>
</comment>
<dbReference type="InterPro" id="IPR036217">
    <property type="entry name" value="MethylDNA_cys_MeTrfase_DNAb"/>
</dbReference>
<dbReference type="EC" id="2.1.1.63" evidence="9"/>
<dbReference type="InterPro" id="IPR023546">
    <property type="entry name" value="MGMT"/>
</dbReference>
<dbReference type="AlphaFoldDB" id="A0A9D2MU36"/>
<comment type="subcellular location">
    <subcellularLocation>
        <location evidence="9">Cytoplasm</location>
    </subcellularLocation>
</comment>
<name>A0A9D2MU36_9FIRM</name>
<dbReference type="InterPro" id="IPR036631">
    <property type="entry name" value="MGMT_N_sf"/>
</dbReference>
<evidence type="ECO:0000256" key="2">
    <source>
        <dbReference type="ARBA" id="ARBA00008711"/>
    </source>
</evidence>
<comment type="caution">
    <text evidence="12">The sequence shown here is derived from an EMBL/GenBank/DDBJ whole genome shotgun (WGS) entry which is preliminary data.</text>
</comment>
<accession>A0A9D2MU36</accession>
<dbReference type="Pfam" id="PF01035">
    <property type="entry name" value="DNA_binding_1"/>
    <property type="match status" value="1"/>
</dbReference>
<reference evidence="12" key="1">
    <citation type="journal article" date="2021" name="PeerJ">
        <title>Extensive microbial diversity within the chicken gut microbiome revealed by metagenomics and culture.</title>
        <authorList>
            <person name="Gilroy R."/>
            <person name="Ravi A."/>
            <person name="Getino M."/>
            <person name="Pursley I."/>
            <person name="Horton D.L."/>
            <person name="Alikhan N.F."/>
            <person name="Baker D."/>
            <person name="Gharbi K."/>
            <person name="Hall N."/>
            <person name="Watson M."/>
            <person name="Adriaenssens E.M."/>
            <person name="Foster-Nyarko E."/>
            <person name="Jarju S."/>
            <person name="Secka A."/>
            <person name="Antonio M."/>
            <person name="Oren A."/>
            <person name="Chaudhuri R.R."/>
            <person name="La Ragione R."/>
            <person name="Hildebrand F."/>
            <person name="Pallen M.J."/>
        </authorList>
    </citation>
    <scope>NUCLEOTIDE SEQUENCE</scope>
    <source>
        <strain evidence="12">CHK185-1770</strain>
    </source>
</reference>
<dbReference type="Gene3D" id="3.30.160.70">
    <property type="entry name" value="Methylated DNA-protein cysteine methyltransferase domain"/>
    <property type="match status" value="1"/>
</dbReference>
<dbReference type="GO" id="GO:0003908">
    <property type="term" value="F:methylated-DNA-[protein]-cysteine S-methyltransferase activity"/>
    <property type="evidence" value="ECO:0007669"/>
    <property type="project" value="UniProtKB-UniRule"/>
</dbReference>
<dbReference type="PANTHER" id="PTHR10815:SF5">
    <property type="entry name" value="METHYLATED-DNA--PROTEIN-CYSTEINE METHYLTRANSFERASE"/>
    <property type="match status" value="1"/>
</dbReference>
<dbReference type="SUPFAM" id="SSF46767">
    <property type="entry name" value="Methylated DNA-protein cysteine methyltransferase, C-terminal domain"/>
    <property type="match status" value="1"/>
</dbReference>
<keyword evidence="7 9" id="KW-0234">DNA repair</keyword>
<dbReference type="InterPro" id="IPR008332">
    <property type="entry name" value="MethylG_MeTrfase_N"/>
</dbReference>
<dbReference type="InterPro" id="IPR014048">
    <property type="entry name" value="MethylDNA_cys_MeTrfase_DNA-bd"/>
</dbReference>
<dbReference type="GO" id="GO:0032259">
    <property type="term" value="P:methylation"/>
    <property type="evidence" value="ECO:0007669"/>
    <property type="project" value="UniProtKB-KW"/>
</dbReference>
<comment type="catalytic activity">
    <reaction evidence="1 9">
        <text>a 4-O-methyl-thymidine in DNA + L-cysteinyl-[protein] = a thymidine in DNA + S-methyl-L-cysteinyl-[protein]</text>
        <dbReference type="Rhea" id="RHEA:53428"/>
        <dbReference type="Rhea" id="RHEA-COMP:10131"/>
        <dbReference type="Rhea" id="RHEA-COMP:10132"/>
        <dbReference type="Rhea" id="RHEA-COMP:13555"/>
        <dbReference type="Rhea" id="RHEA-COMP:13556"/>
        <dbReference type="ChEBI" id="CHEBI:29950"/>
        <dbReference type="ChEBI" id="CHEBI:82612"/>
        <dbReference type="ChEBI" id="CHEBI:137386"/>
        <dbReference type="ChEBI" id="CHEBI:137387"/>
        <dbReference type="EC" id="2.1.1.63"/>
    </reaction>
</comment>
<evidence type="ECO:0000259" key="10">
    <source>
        <dbReference type="Pfam" id="PF01035"/>
    </source>
</evidence>
<keyword evidence="5 9" id="KW-0808">Transferase</keyword>
<comment type="miscellaneous">
    <text evidence="9">This enzyme catalyzes only one turnover and therefore is not strictly catalytic. According to one definition, an enzyme is a biocatalyst that acts repeatedly and over many reaction cycles.</text>
</comment>
<dbReference type="Gene3D" id="1.10.10.10">
    <property type="entry name" value="Winged helix-like DNA-binding domain superfamily/Winged helix DNA-binding domain"/>
    <property type="match status" value="1"/>
</dbReference>
<dbReference type="PROSITE" id="PS00374">
    <property type="entry name" value="MGMT"/>
    <property type="match status" value="1"/>
</dbReference>
<dbReference type="FunFam" id="1.10.10.10:FF:000214">
    <property type="entry name" value="Methylated-DNA--protein-cysteine methyltransferase"/>
    <property type="match status" value="1"/>
</dbReference>
<evidence type="ECO:0000256" key="6">
    <source>
        <dbReference type="ARBA" id="ARBA00022763"/>
    </source>
</evidence>
<protein>
    <recommendedName>
        <fullName evidence="9">Methylated-DNA--protein-cysteine methyltransferase</fullName>
        <ecNumber evidence="9">2.1.1.63</ecNumber>
    </recommendedName>
    <alternativeName>
        <fullName evidence="9">6-O-methylguanine-DNA methyltransferase</fullName>
        <shortName evidence="9">MGMT</shortName>
    </alternativeName>
    <alternativeName>
        <fullName evidence="9">O-6-methylguanine-DNA-alkyltransferase</fullName>
    </alternativeName>
</protein>
<evidence type="ECO:0000256" key="7">
    <source>
        <dbReference type="ARBA" id="ARBA00023204"/>
    </source>
</evidence>
<evidence type="ECO:0000256" key="8">
    <source>
        <dbReference type="ARBA" id="ARBA00049348"/>
    </source>
</evidence>
<keyword evidence="6 9" id="KW-0227">DNA damage</keyword>
<dbReference type="NCBIfam" id="TIGR00589">
    <property type="entry name" value="ogt"/>
    <property type="match status" value="1"/>
</dbReference>
<evidence type="ECO:0000256" key="3">
    <source>
        <dbReference type="ARBA" id="ARBA00022490"/>
    </source>
</evidence>
<comment type="catalytic activity">
    <reaction evidence="8 9">
        <text>a 6-O-methyl-2'-deoxyguanosine in DNA + L-cysteinyl-[protein] = S-methyl-L-cysteinyl-[protein] + a 2'-deoxyguanosine in DNA</text>
        <dbReference type="Rhea" id="RHEA:24000"/>
        <dbReference type="Rhea" id="RHEA-COMP:10131"/>
        <dbReference type="Rhea" id="RHEA-COMP:10132"/>
        <dbReference type="Rhea" id="RHEA-COMP:11367"/>
        <dbReference type="Rhea" id="RHEA-COMP:11368"/>
        <dbReference type="ChEBI" id="CHEBI:29950"/>
        <dbReference type="ChEBI" id="CHEBI:82612"/>
        <dbReference type="ChEBI" id="CHEBI:85445"/>
        <dbReference type="ChEBI" id="CHEBI:85448"/>
        <dbReference type="EC" id="2.1.1.63"/>
    </reaction>
</comment>
<evidence type="ECO:0000313" key="13">
    <source>
        <dbReference type="Proteomes" id="UP000826793"/>
    </source>
</evidence>
<dbReference type="Pfam" id="PF02870">
    <property type="entry name" value="Methyltransf_1N"/>
    <property type="match status" value="1"/>
</dbReference>
<gene>
    <name evidence="12" type="ORF">H9710_01535</name>
</gene>
<keyword evidence="4 9" id="KW-0489">Methyltransferase</keyword>
<reference evidence="12" key="2">
    <citation type="submission" date="2021-04" db="EMBL/GenBank/DDBJ databases">
        <authorList>
            <person name="Gilroy R."/>
        </authorList>
    </citation>
    <scope>NUCLEOTIDE SEQUENCE</scope>
    <source>
        <strain evidence="12">CHK185-1770</strain>
    </source>
</reference>
<dbReference type="CDD" id="cd06445">
    <property type="entry name" value="ATase"/>
    <property type="match status" value="1"/>
</dbReference>
<evidence type="ECO:0000259" key="11">
    <source>
        <dbReference type="Pfam" id="PF02870"/>
    </source>
</evidence>
<dbReference type="InterPro" id="IPR036388">
    <property type="entry name" value="WH-like_DNA-bd_sf"/>
</dbReference>
<evidence type="ECO:0000256" key="5">
    <source>
        <dbReference type="ARBA" id="ARBA00022679"/>
    </source>
</evidence>
<evidence type="ECO:0000256" key="1">
    <source>
        <dbReference type="ARBA" id="ARBA00001286"/>
    </source>
</evidence>